<dbReference type="Gene3D" id="3.30.530.20">
    <property type="match status" value="1"/>
</dbReference>
<evidence type="ECO:0000313" key="4">
    <source>
        <dbReference type="Proteomes" id="UP000315439"/>
    </source>
</evidence>
<proteinExistence type="inferred from homology"/>
<dbReference type="InterPro" id="IPR013538">
    <property type="entry name" value="ASHA1/2-like_C"/>
</dbReference>
<gene>
    <name evidence="3" type="ORF">FLL46_07355</name>
</gene>
<name>A0A545UFS9_9GAMM</name>
<dbReference type="InterPro" id="IPR023393">
    <property type="entry name" value="START-like_dom_sf"/>
</dbReference>
<dbReference type="RefSeq" id="WP_142892842.1">
    <property type="nucleotide sequence ID" value="NZ_ML660162.1"/>
</dbReference>
<reference evidence="3 4" key="1">
    <citation type="submission" date="2019-07" db="EMBL/GenBank/DDBJ databases">
        <title>Draft genome for Aliikangiella sp. M105.</title>
        <authorList>
            <person name="Wang G."/>
        </authorList>
    </citation>
    <scope>NUCLEOTIDE SEQUENCE [LARGE SCALE GENOMIC DNA]</scope>
    <source>
        <strain evidence="3 4">M105</strain>
    </source>
</reference>
<dbReference type="AlphaFoldDB" id="A0A545UFS9"/>
<dbReference type="SUPFAM" id="SSF55961">
    <property type="entry name" value="Bet v1-like"/>
    <property type="match status" value="1"/>
</dbReference>
<dbReference type="Proteomes" id="UP000315439">
    <property type="component" value="Unassembled WGS sequence"/>
</dbReference>
<comment type="caution">
    <text evidence="3">The sequence shown here is derived from an EMBL/GenBank/DDBJ whole genome shotgun (WGS) entry which is preliminary data.</text>
</comment>
<evidence type="ECO:0000313" key="3">
    <source>
        <dbReference type="EMBL" id="TQV88334.1"/>
    </source>
</evidence>
<evidence type="ECO:0000256" key="1">
    <source>
        <dbReference type="ARBA" id="ARBA00006817"/>
    </source>
</evidence>
<feature type="domain" description="Activator of Hsp90 ATPase homologue 1/2-like C-terminal" evidence="2">
    <location>
        <begin position="14"/>
        <end position="130"/>
    </location>
</feature>
<comment type="similarity">
    <text evidence="1">Belongs to the AHA1 family.</text>
</comment>
<protein>
    <submittedName>
        <fullName evidence="3">SRPBCC domain-containing protein</fullName>
    </submittedName>
</protein>
<dbReference type="EMBL" id="VIKS01000004">
    <property type="protein sequence ID" value="TQV88334.1"/>
    <property type="molecule type" value="Genomic_DNA"/>
</dbReference>
<accession>A0A545UFS9</accession>
<keyword evidence="4" id="KW-1185">Reference proteome</keyword>
<dbReference type="CDD" id="cd07814">
    <property type="entry name" value="SRPBCC_CalC_Aha1-like"/>
    <property type="match status" value="1"/>
</dbReference>
<dbReference type="OrthoDB" id="287565at2"/>
<organism evidence="3 4">
    <name type="scientific">Aliikangiella coralliicola</name>
    <dbReference type="NCBI Taxonomy" id="2592383"/>
    <lineage>
        <taxon>Bacteria</taxon>
        <taxon>Pseudomonadati</taxon>
        <taxon>Pseudomonadota</taxon>
        <taxon>Gammaproteobacteria</taxon>
        <taxon>Oceanospirillales</taxon>
        <taxon>Pleioneaceae</taxon>
        <taxon>Aliikangiella</taxon>
    </lineage>
</organism>
<evidence type="ECO:0000259" key="2">
    <source>
        <dbReference type="Pfam" id="PF08327"/>
    </source>
</evidence>
<dbReference type="Pfam" id="PF08327">
    <property type="entry name" value="AHSA1"/>
    <property type="match status" value="1"/>
</dbReference>
<sequence length="147" mass="16538">MAKVKHKVGIEGAIDDVFLTLTTNEGLSGWWASSTDIVAEIGGKIDLTFTDLAILNFEYQDIQVNSKVKLKCVKGPGPWQNSQLLFELEQVENQVFVTLTHQNDNATEDDFLYFSTKWVCYLLSLKELVETGKGRPYPNDVKIHIGD</sequence>